<evidence type="ECO:0000256" key="3">
    <source>
        <dbReference type="ARBA" id="ARBA00007353"/>
    </source>
</evidence>
<keyword evidence="6" id="KW-0378">Hydrolase</keyword>
<dbReference type="CDD" id="cd16833">
    <property type="entry name" value="YfiH"/>
    <property type="match status" value="1"/>
</dbReference>
<evidence type="ECO:0000313" key="12">
    <source>
        <dbReference type="EMBL" id="MBA2132628.1"/>
    </source>
</evidence>
<evidence type="ECO:0000256" key="9">
    <source>
        <dbReference type="ARBA" id="ARBA00048968"/>
    </source>
</evidence>
<dbReference type="InterPro" id="IPR003730">
    <property type="entry name" value="Cu_polyphenol_OxRdtase"/>
</dbReference>
<dbReference type="EMBL" id="JAAKDE010000006">
    <property type="protein sequence ID" value="MBA2132628.1"/>
    <property type="molecule type" value="Genomic_DNA"/>
</dbReference>
<dbReference type="Pfam" id="PF02578">
    <property type="entry name" value="Cu-oxidase_4"/>
    <property type="match status" value="1"/>
</dbReference>
<evidence type="ECO:0000256" key="1">
    <source>
        <dbReference type="ARBA" id="ARBA00000553"/>
    </source>
</evidence>
<comment type="catalytic activity">
    <reaction evidence="9">
        <text>adenosine + phosphate = alpha-D-ribose 1-phosphate + adenine</text>
        <dbReference type="Rhea" id="RHEA:27642"/>
        <dbReference type="ChEBI" id="CHEBI:16335"/>
        <dbReference type="ChEBI" id="CHEBI:16708"/>
        <dbReference type="ChEBI" id="CHEBI:43474"/>
        <dbReference type="ChEBI" id="CHEBI:57720"/>
        <dbReference type="EC" id="2.4.2.1"/>
    </reaction>
    <physiologicalReaction direction="left-to-right" evidence="9">
        <dbReference type="Rhea" id="RHEA:27643"/>
    </physiologicalReaction>
</comment>
<evidence type="ECO:0000256" key="11">
    <source>
        <dbReference type="RuleBase" id="RU361274"/>
    </source>
</evidence>
<keyword evidence="5" id="KW-0479">Metal-binding</keyword>
<dbReference type="PANTHER" id="PTHR30616:SF2">
    <property type="entry name" value="PURINE NUCLEOSIDE PHOSPHORYLASE LACC1"/>
    <property type="match status" value="1"/>
</dbReference>
<gene>
    <name evidence="12" type="primary">pgeF</name>
    <name evidence="12" type="ORF">G5B42_03605</name>
</gene>
<keyword evidence="4" id="KW-0808">Transferase</keyword>
<accession>A0A8J6HZT3</accession>
<evidence type="ECO:0000256" key="5">
    <source>
        <dbReference type="ARBA" id="ARBA00022723"/>
    </source>
</evidence>
<evidence type="ECO:0000256" key="7">
    <source>
        <dbReference type="ARBA" id="ARBA00022833"/>
    </source>
</evidence>
<comment type="catalytic activity">
    <reaction evidence="8">
        <text>adenosine + H2O + H(+) = inosine + NH4(+)</text>
        <dbReference type="Rhea" id="RHEA:24408"/>
        <dbReference type="ChEBI" id="CHEBI:15377"/>
        <dbReference type="ChEBI" id="CHEBI:15378"/>
        <dbReference type="ChEBI" id="CHEBI:16335"/>
        <dbReference type="ChEBI" id="CHEBI:17596"/>
        <dbReference type="ChEBI" id="CHEBI:28938"/>
        <dbReference type="EC" id="3.5.4.4"/>
    </reaction>
    <physiologicalReaction direction="left-to-right" evidence="8">
        <dbReference type="Rhea" id="RHEA:24409"/>
    </physiologicalReaction>
</comment>
<evidence type="ECO:0000313" key="13">
    <source>
        <dbReference type="Proteomes" id="UP000657177"/>
    </source>
</evidence>
<dbReference type="AlphaFoldDB" id="A0A8J6HZT3"/>
<dbReference type="RefSeq" id="WP_181339083.1">
    <property type="nucleotide sequence ID" value="NZ_JAAKDE010000006.1"/>
</dbReference>
<dbReference type="InterPro" id="IPR011324">
    <property type="entry name" value="Cytotoxic_necrot_fac-like_cat"/>
</dbReference>
<evidence type="ECO:0000256" key="6">
    <source>
        <dbReference type="ARBA" id="ARBA00022801"/>
    </source>
</evidence>
<dbReference type="PANTHER" id="PTHR30616">
    <property type="entry name" value="UNCHARACTERIZED PROTEIN YFIH"/>
    <property type="match status" value="1"/>
</dbReference>
<evidence type="ECO:0000256" key="10">
    <source>
        <dbReference type="ARBA" id="ARBA00049893"/>
    </source>
</evidence>
<comment type="similarity">
    <text evidence="3 11">Belongs to the purine nucleoside phosphorylase YfiH/LACC1 family.</text>
</comment>
<dbReference type="Gene3D" id="3.60.140.10">
    <property type="entry name" value="CNF1/YfiH-like putative cysteine hydrolases"/>
    <property type="match status" value="1"/>
</dbReference>
<reference evidence="12" key="1">
    <citation type="submission" date="2020-06" db="EMBL/GenBank/DDBJ databases">
        <title>Novel chitinolytic bacterium.</title>
        <authorList>
            <person name="Ungkulpasvich U."/>
            <person name="Kosugi A."/>
            <person name="Uke A."/>
        </authorList>
    </citation>
    <scope>NUCLEOTIDE SEQUENCE</scope>
    <source>
        <strain evidence="12">UUS1-1</strain>
    </source>
</reference>
<evidence type="ECO:0000256" key="8">
    <source>
        <dbReference type="ARBA" id="ARBA00047989"/>
    </source>
</evidence>
<evidence type="ECO:0000256" key="4">
    <source>
        <dbReference type="ARBA" id="ARBA00022679"/>
    </source>
</evidence>
<dbReference type="GO" id="GO:0017061">
    <property type="term" value="F:S-methyl-5-thioadenosine phosphorylase activity"/>
    <property type="evidence" value="ECO:0007669"/>
    <property type="project" value="UniProtKB-EC"/>
</dbReference>
<dbReference type="InterPro" id="IPR038371">
    <property type="entry name" value="Cu_polyphenol_OxRdtase_sf"/>
</dbReference>
<dbReference type="GO" id="GO:0005507">
    <property type="term" value="F:copper ion binding"/>
    <property type="evidence" value="ECO:0007669"/>
    <property type="project" value="TreeGrafter"/>
</dbReference>
<comment type="caution">
    <text evidence="12">The sequence shown here is derived from an EMBL/GenBank/DDBJ whole genome shotgun (WGS) entry which is preliminary data.</text>
</comment>
<sequence>MAWQLVGSNGIRYCRSQLLAAFPWLKQGFSTRNQAPGVPADAEAEAEYRRRFLGLFGLSPAQTQLVKQVHGDTVLKVEQLRPGKELPEADAMITDRPGIGLATIHADCVPVILVDPVHRVIAAVHAGWKGTLAGIVRKTVARMEAEYGSVPAECYAAIGPAIGSCCYRVPPERVALFAEKWPELDLTVSRQESTLDLALINQKFLENCGLLPAKIDNARLCTACHHTAFYSFRREQATGRMLSLVVMK</sequence>
<name>A0A8J6HZT3_9FIRM</name>
<dbReference type="Proteomes" id="UP000657177">
    <property type="component" value="Unassembled WGS sequence"/>
</dbReference>
<evidence type="ECO:0000256" key="2">
    <source>
        <dbReference type="ARBA" id="ARBA00003215"/>
    </source>
</evidence>
<comment type="catalytic activity">
    <reaction evidence="10">
        <text>S-methyl-5'-thioadenosine + phosphate = 5-(methylsulfanyl)-alpha-D-ribose 1-phosphate + adenine</text>
        <dbReference type="Rhea" id="RHEA:11852"/>
        <dbReference type="ChEBI" id="CHEBI:16708"/>
        <dbReference type="ChEBI" id="CHEBI:17509"/>
        <dbReference type="ChEBI" id="CHEBI:43474"/>
        <dbReference type="ChEBI" id="CHEBI:58533"/>
        <dbReference type="EC" id="2.4.2.28"/>
    </reaction>
    <physiologicalReaction direction="left-to-right" evidence="10">
        <dbReference type="Rhea" id="RHEA:11853"/>
    </physiologicalReaction>
</comment>
<comment type="function">
    <text evidence="2">Purine nucleoside enzyme that catalyzes the phosphorolysis of adenosine and inosine nucleosides, yielding D-ribose 1-phosphate and the respective free bases, adenine and hypoxanthine. Also catalyzes the phosphorolysis of S-methyl-5'-thioadenosine into adenine and S-methyl-5-thio-alpha-D-ribose 1-phosphate. Also has adenosine deaminase activity.</text>
</comment>
<dbReference type="NCBIfam" id="TIGR00726">
    <property type="entry name" value="peptidoglycan editing factor PgeF"/>
    <property type="match status" value="1"/>
</dbReference>
<keyword evidence="13" id="KW-1185">Reference proteome</keyword>
<comment type="catalytic activity">
    <reaction evidence="1">
        <text>inosine + phosphate = alpha-D-ribose 1-phosphate + hypoxanthine</text>
        <dbReference type="Rhea" id="RHEA:27646"/>
        <dbReference type="ChEBI" id="CHEBI:17368"/>
        <dbReference type="ChEBI" id="CHEBI:17596"/>
        <dbReference type="ChEBI" id="CHEBI:43474"/>
        <dbReference type="ChEBI" id="CHEBI:57720"/>
        <dbReference type="EC" id="2.4.2.1"/>
    </reaction>
    <physiologicalReaction direction="left-to-right" evidence="1">
        <dbReference type="Rhea" id="RHEA:27647"/>
    </physiologicalReaction>
</comment>
<protein>
    <recommendedName>
        <fullName evidence="11">Purine nucleoside phosphorylase</fullName>
    </recommendedName>
</protein>
<dbReference type="SUPFAM" id="SSF64438">
    <property type="entry name" value="CNF1/YfiH-like putative cysteine hydrolases"/>
    <property type="match status" value="1"/>
</dbReference>
<keyword evidence="7" id="KW-0862">Zinc</keyword>
<proteinExistence type="inferred from homology"/>
<dbReference type="GO" id="GO:0016787">
    <property type="term" value="F:hydrolase activity"/>
    <property type="evidence" value="ECO:0007669"/>
    <property type="project" value="UniProtKB-KW"/>
</dbReference>
<organism evidence="12 13">
    <name type="scientific">Capillibacterium thermochitinicola</name>
    <dbReference type="NCBI Taxonomy" id="2699427"/>
    <lineage>
        <taxon>Bacteria</taxon>
        <taxon>Bacillati</taxon>
        <taxon>Bacillota</taxon>
        <taxon>Capillibacterium</taxon>
    </lineage>
</organism>